<sequence>MPTLTFRIYRELNDFLPKPFRQRSFTRKFVTLSTIKDAIENLGIPHTEVDLILVNGQSVDFSWRPQDGDRVSVYPMFESLDISGITRLRPKPLRESRFILDCHLGRLARYLRMLGFDCLYYGHCSDERLVAISLDQQRILLTRDLGLLKRKALTHAYYVRATRPQNQIEEIVARLQLQNSFRPFSRCTFCNAPLVKVDKQAVWSKIPENSRRCFNDFAYCNVCGRVYWKGSHFERMQRLISKLRDS</sequence>
<dbReference type="KEGG" id="mpaf:R5R33_03325"/>
<dbReference type="Pfam" id="PF01927">
    <property type="entry name" value="Mut7-C"/>
    <property type="match status" value="1"/>
</dbReference>
<dbReference type="PANTHER" id="PTHR39081">
    <property type="entry name" value="MUT7-C DOMAIN-CONTAINING PROTEIN"/>
    <property type="match status" value="1"/>
</dbReference>
<dbReference type="AlphaFoldDB" id="A0AAU0N163"/>
<dbReference type="Pfam" id="PF14451">
    <property type="entry name" value="Ub-Mut7C"/>
    <property type="match status" value="1"/>
</dbReference>
<evidence type="ECO:0000259" key="2">
    <source>
        <dbReference type="Pfam" id="PF14451"/>
    </source>
</evidence>
<reference evidence="3 4" key="1">
    <citation type="submission" date="2023-10" db="EMBL/GenBank/DDBJ databases">
        <title>Description of Microbulbifer bruguierae sp. nov., isolated from the sediments of mangrove plant Bruguiera sexangula and comparative genomic analyses of the genus Microbulbifer.</title>
        <authorList>
            <person name="Long M."/>
        </authorList>
    </citation>
    <scope>NUCLEOTIDE SEQUENCE [LARGE SCALE GENOMIC DNA]</scope>
    <source>
        <strain evidence="3 4">SPO729</strain>
    </source>
</reference>
<dbReference type="InterPro" id="IPR027798">
    <property type="entry name" value="Ub_Mut7C"/>
</dbReference>
<organism evidence="3 4">
    <name type="scientific">Microbulbifer pacificus</name>
    <dbReference type="NCBI Taxonomy" id="407164"/>
    <lineage>
        <taxon>Bacteria</taxon>
        <taxon>Pseudomonadati</taxon>
        <taxon>Pseudomonadota</taxon>
        <taxon>Gammaproteobacteria</taxon>
        <taxon>Cellvibrionales</taxon>
        <taxon>Microbulbiferaceae</taxon>
        <taxon>Microbulbifer</taxon>
    </lineage>
</organism>
<dbReference type="InterPro" id="IPR002782">
    <property type="entry name" value="Mut7-C_RNAse_dom"/>
</dbReference>
<protein>
    <submittedName>
        <fullName evidence="3">Mut7-C RNAse domain-containing protein</fullName>
    </submittedName>
</protein>
<feature type="domain" description="Mut7-C RNAse" evidence="1">
    <location>
        <begin position="97"/>
        <end position="239"/>
    </location>
</feature>
<name>A0AAU0N163_9GAMM</name>
<evidence type="ECO:0000313" key="4">
    <source>
        <dbReference type="Proteomes" id="UP001302477"/>
    </source>
</evidence>
<dbReference type="PANTHER" id="PTHR39081:SF1">
    <property type="entry name" value="MUT7-C RNASE DOMAIN-CONTAINING PROTEIN"/>
    <property type="match status" value="1"/>
</dbReference>
<evidence type="ECO:0000259" key="1">
    <source>
        <dbReference type="Pfam" id="PF01927"/>
    </source>
</evidence>
<keyword evidence="4" id="KW-1185">Reference proteome</keyword>
<feature type="domain" description="Ubiquitin Mut7-C" evidence="2">
    <location>
        <begin position="1"/>
        <end position="81"/>
    </location>
</feature>
<proteinExistence type="predicted"/>
<dbReference type="EMBL" id="CP137555">
    <property type="protein sequence ID" value="WOX06182.1"/>
    <property type="molecule type" value="Genomic_DNA"/>
</dbReference>
<dbReference type="Proteomes" id="UP001302477">
    <property type="component" value="Chromosome"/>
</dbReference>
<accession>A0AAU0N163</accession>
<gene>
    <name evidence="3" type="ORF">R5R33_03325</name>
</gene>
<evidence type="ECO:0000313" key="3">
    <source>
        <dbReference type="EMBL" id="WOX06182.1"/>
    </source>
</evidence>
<dbReference type="RefSeq" id="WP_318954640.1">
    <property type="nucleotide sequence ID" value="NZ_CP137555.1"/>
</dbReference>